<dbReference type="Proteomes" id="UP001221142">
    <property type="component" value="Unassembled WGS sequence"/>
</dbReference>
<feature type="region of interest" description="Disordered" evidence="1">
    <location>
        <begin position="209"/>
        <end position="239"/>
    </location>
</feature>
<feature type="compositionally biased region" description="Polar residues" evidence="1">
    <location>
        <begin position="361"/>
        <end position="374"/>
    </location>
</feature>
<name>A0AAD7BQG8_9AGAR</name>
<keyword evidence="3" id="KW-1185">Reference proteome</keyword>
<comment type="caution">
    <text evidence="2">The sequence shown here is derived from an EMBL/GenBank/DDBJ whole genome shotgun (WGS) entry which is preliminary data.</text>
</comment>
<sequence length="456" mass="51312">MSDYDDDENYYSDPDDNYMDANPQEYALFAKRLEREESIAPQPARRQTRSRGRKQKDEGQEREQEKENGAEGEGQGQGQGQGENEVSEYNDGKGIHYIINLHPQLPPPAPNEKRRVNARAPTVNSNFYAHEASCFAEILDEAIKAVDRDETTLNFKIVKNELRTDRFTLTYTIARTSFKDMQLKNETAFKALLDAAKEKAKPEAKLDMYESPLAPSASNTTNDEGTDKVSRKRKVPPEEEELAEFVTQIQGNNRCSDKSCSSRFCFVGNPTASHVRLTPILLNIWASAMLADMPGVDENNPPKEEKDFWQRPQQIGDMDDIESLARRRVAANKAQTSPNITINNDYSFLATLLQPLIGNQRTTTATKGPSTPSHSRAHGAGFASPAKPARMTMIEFCNAFDLSDEIQRRLAFLKLAGPHLLAYVENSLLDKHLEIGQRAEVRHAEAEWQKAKTSLF</sequence>
<dbReference type="EMBL" id="JARKIF010000011">
    <property type="protein sequence ID" value="KAJ7627430.1"/>
    <property type="molecule type" value="Genomic_DNA"/>
</dbReference>
<feature type="compositionally biased region" description="Gly residues" evidence="1">
    <location>
        <begin position="71"/>
        <end position="81"/>
    </location>
</feature>
<evidence type="ECO:0000313" key="2">
    <source>
        <dbReference type="EMBL" id="KAJ7627430.1"/>
    </source>
</evidence>
<organism evidence="2 3">
    <name type="scientific">Roridomyces roridus</name>
    <dbReference type="NCBI Taxonomy" id="1738132"/>
    <lineage>
        <taxon>Eukaryota</taxon>
        <taxon>Fungi</taxon>
        <taxon>Dikarya</taxon>
        <taxon>Basidiomycota</taxon>
        <taxon>Agaricomycotina</taxon>
        <taxon>Agaricomycetes</taxon>
        <taxon>Agaricomycetidae</taxon>
        <taxon>Agaricales</taxon>
        <taxon>Marasmiineae</taxon>
        <taxon>Mycenaceae</taxon>
        <taxon>Roridomyces</taxon>
    </lineage>
</organism>
<feature type="region of interest" description="Disordered" evidence="1">
    <location>
        <begin position="1"/>
        <end position="88"/>
    </location>
</feature>
<reference evidence="2" key="1">
    <citation type="submission" date="2023-03" db="EMBL/GenBank/DDBJ databases">
        <title>Massive genome expansion in bonnet fungi (Mycena s.s.) driven by repeated elements and novel gene families across ecological guilds.</title>
        <authorList>
            <consortium name="Lawrence Berkeley National Laboratory"/>
            <person name="Harder C.B."/>
            <person name="Miyauchi S."/>
            <person name="Viragh M."/>
            <person name="Kuo A."/>
            <person name="Thoen E."/>
            <person name="Andreopoulos B."/>
            <person name="Lu D."/>
            <person name="Skrede I."/>
            <person name="Drula E."/>
            <person name="Henrissat B."/>
            <person name="Morin E."/>
            <person name="Kohler A."/>
            <person name="Barry K."/>
            <person name="LaButti K."/>
            <person name="Morin E."/>
            <person name="Salamov A."/>
            <person name="Lipzen A."/>
            <person name="Mereny Z."/>
            <person name="Hegedus B."/>
            <person name="Baldrian P."/>
            <person name="Stursova M."/>
            <person name="Weitz H."/>
            <person name="Taylor A."/>
            <person name="Grigoriev I.V."/>
            <person name="Nagy L.G."/>
            <person name="Martin F."/>
            <person name="Kauserud H."/>
        </authorList>
    </citation>
    <scope>NUCLEOTIDE SEQUENCE</scope>
    <source>
        <strain evidence="2">9284</strain>
    </source>
</reference>
<gene>
    <name evidence="2" type="ORF">FB45DRAFT_1029776</name>
</gene>
<evidence type="ECO:0000256" key="1">
    <source>
        <dbReference type="SAM" id="MobiDB-lite"/>
    </source>
</evidence>
<accession>A0AAD7BQG8</accession>
<feature type="region of interest" description="Disordered" evidence="1">
    <location>
        <begin position="361"/>
        <end position="384"/>
    </location>
</feature>
<protein>
    <submittedName>
        <fullName evidence="2">Uncharacterized protein</fullName>
    </submittedName>
</protein>
<proteinExistence type="predicted"/>
<evidence type="ECO:0000313" key="3">
    <source>
        <dbReference type="Proteomes" id="UP001221142"/>
    </source>
</evidence>
<feature type="compositionally biased region" description="Acidic residues" evidence="1">
    <location>
        <begin position="1"/>
        <end position="18"/>
    </location>
</feature>
<feature type="compositionally biased region" description="Basic and acidic residues" evidence="1">
    <location>
        <begin position="55"/>
        <end position="69"/>
    </location>
</feature>
<dbReference type="AlphaFoldDB" id="A0AAD7BQG8"/>